<reference evidence="1" key="1">
    <citation type="submission" date="2010-03" db="EMBL/GenBank/DDBJ databases">
        <title>Annotation of Blastomyces dermatitidis strain ATCC 18188.</title>
        <authorList>
            <consortium name="The Broad Institute Genome Sequencing Platform"/>
            <consortium name="Broad Institute Genome Sequencing Center for Infectious Disease."/>
            <person name="Cuomo C."/>
            <person name="Klein B."/>
            <person name="Sullivan T."/>
            <person name="Heitman J."/>
            <person name="Young S."/>
            <person name="Zeng Q."/>
            <person name="Gargeya S."/>
            <person name="Alvarado L."/>
            <person name="Berlin A.M."/>
            <person name="Chapman S.B."/>
            <person name="Chen Z."/>
            <person name="Freedman E."/>
            <person name="Gellesch M."/>
            <person name="Goldberg J."/>
            <person name="Griggs A."/>
            <person name="Gujja S."/>
            <person name="Heilman E."/>
            <person name="Heiman D."/>
            <person name="Howarth C."/>
            <person name="Mehta T."/>
            <person name="Neiman D."/>
            <person name="Pearson M."/>
            <person name="Roberts A."/>
            <person name="Saif S."/>
            <person name="Shea T."/>
            <person name="Shenoy N."/>
            <person name="Sisk P."/>
            <person name="Stolte C."/>
            <person name="Sykes S."/>
            <person name="White J."/>
            <person name="Yandava C."/>
            <person name="Haas B."/>
            <person name="Nusbaum C."/>
            <person name="Birren B."/>
        </authorList>
    </citation>
    <scope>NUCLEOTIDE SEQUENCE</scope>
    <source>
        <strain evidence="1">ATCC 18188</strain>
    </source>
</reference>
<protein>
    <submittedName>
        <fullName evidence="1">Uncharacterized protein</fullName>
    </submittedName>
</protein>
<sequence>MDRPECTGPHFHWICQSSFLMGIRSCCLHAWQAGMGAMRQPASQRAFCYGDYFGFLFERLNCALHATSLAAVTTALYPTTTNIASLQARFLKKSMRKTVMSSLLMDNRKLPCK</sequence>
<dbReference type="AlphaFoldDB" id="A0A0J9EPR6"/>
<gene>
    <name evidence="1" type="ORF">BDDG_11976</name>
</gene>
<proteinExistence type="predicted"/>
<organism evidence="1">
    <name type="scientific">Ajellomyces dermatitidis (strain ATCC 18188 / CBS 674.68)</name>
    <name type="common">Blastomyces dermatitidis</name>
    <dbReference type="NCBI Taxonomy" id="653446"/>
    <lineage>
        <taxon>Eukaryota</taxon>
        <taxon>Fungi</taxon>
        <taxon>Dikarya</taxon>
        <taxon>Ascomycota</taxon>
        <taxon>Pezizomycotina</taxon>
        <taxon>Eurotiomycetes</taxon>
        <taxon>Eurotiomycetidae</taxon>
        <taxon>Onygenales</taxon>
        <taxon>Ajellomycetaceae</taxon>
        <taxon>Blastomyces</taxon>
    </lineage>
</organism>
<dbReference type="EMBL" id="GG749418">
    <property type="protein sequence ID" value="KMW67205.1"/>
    <property type="molecule type" value="Genomic_DNA"/>
</dbReference>
<dbReference type="Proteomes" id="UP000007802">
    <property type="component" value="Unassembled WGS sequence"/>
</dbReference>
<accession>A0A0J9EPR6</accession>
<evidence type="ECO:0000313" key="1">
    <source>
        <dbReference type="EMBL" id="KMW67205.1"/>
    </source>
</evidence>
<name>A0A0J9EPR6_AJEDA</name>